<proteinExistence type="predicted"/>
<feature type="signal peptide" evidence="1">
    <location>
        <begin position="1"/>
        <end position="21"/>
    </location>
</feature>
<evidence type="ECO:0000313" key="3">
    <source>
        <dbReference type="EMBL" id="PJJ58890.1"/>
    </source>
</evidence>
<dbReference type="InterPro" id="IPR010895">
    <property type="entry name" value="CHRD"/>
</dbReference>
<dbReference type="OrthoDB" id="571052at2"/>
<dbReference type="RefSeq" id="WP_100334638.1">
    <property type="nucleotide sequence ID" value="NZ_PGFA01000001.1"/>
</dbReference>
<gene>
    <name evidence="3" type="ORF">CLV45_0301</name>
</gene>
<name>A0A2M9BLT7_9BACT</name>
<dbReference type="AlphaFoldDB" id="A0A2M9BLT7"/>
<protein>
    <submittedName>
        <fullName evidence="3">CHRD domain-containing protein</fullName>
    </submittedName>
</protein>
<keyword evidence="4" id="KW-1185">Reference proteome</keyword>
<feature type="chain" id="PRO_5014657185" evidence="1">
    <location>
        <begin position="22"/>
        <end position="153"/>
    </location>
</feature>
<evidence type="ECO:0000313" key="4">
    <source>
        <dbReference type="Proteomes" id="UP000228535"/>
    </source>
</evidence>
<evidence type="ECO:0000256" key="1">
    <source>
        <dbReference type="SAM" id="SignalP"/>
    </source>
</evidence>
<evidence type="ECO:0000259" key="2">
    <source>
        <dbReference type="PROSITE" id="PS50933"/>
    </source>
</evidence>
<dbReference type="Proteomes" id="UP000228535">
    <property type="component" value="Unassembled WGS sequence"/>
</dbReference>
<reference evidence="3 4" key="1">
    <citation type="submission" date="2017-11" db="EMBL/GenBank/DDBJ databases">
        <title>Genomic Encyclopedia of Archaeal and Bacterial Type Strains, Phase II (KMG-II): From Individual Species to Whole Genera.</title>
        <authorList>
            <person name="Goeker M."/>
        </authorList>
    </citation>
    <scope>NUCLEOTIDE SEQUENCE [LARGE SCALE GENOMIC DNA]</scope>
    <source>
        <strain evidence="3 4">DSM 11115</strain>
    </source>
</reference>
<dbReference type="Pfam" id="PF07452">
    <property type="entry name" value="CHRD"/>
    <property type="match status" value="1"/>
</dbReference>
<feature type="domain" description="CHRD" evidence="2">
    <location>
        <begin position="32"/>
        <end position="153"/>
    </location>
</feature>
<organism evidence="3 4">
    <name type="scientific">Hymenobacter chitinivorans DSM 11115</name>
    <dbReference type="NCBI Taxonomy" id="1121954"/>
    <lineage>
        <taxon>Bacteria</taxon>
        <taxon>Pseudomonadati</taxon>
        <taxon>Bacteroidota</taxon>
        <taxon>Cytophagia</taxon>
        <taxon>Cytophagales</taxon>
        <taxon>Hymenobacteraceae</taxon>
        <taxon>Hymenobacter</taxon>
    </lineage>
</organism>
<sequence>MKQFLYSLVLLAGLVSATACSKDDDDTAAAPAPLTVSGTLSGAQEVPAVTSSGTGTVSGTYNKTTKELKYTVTFSGITPTVGHFHIGAPGTTGPVTLPFGFNNSTNNGFVSPITGTVTLSNEQAAALLENKLYANLHSAAAPSGEIRADVTAK</sequence>
<dbReference type="EMBL" id="PGFA01000001">
    <property type="protein sequence ID" value="PJJ58890.1"/>
    <property type="molecule type" value="Genomic_DNA"/>
</dbReference>
<dbReference type="SMART" id="SM00754">
    <property type="entry name" value="CHRD"/>
    <property type="match status" value="1"/>
</dbReference>
<comment type="caution">
    <text evidence="3">The sequence shown here is derived from an EMBL/GenBank/DDBJ whole genome shotgun (WGS) entry which is preliminary data.</text>
</comment>
<accession>A0A2M9BLT7</accession>
<dbReference type="PROSITE" id="PS51257">
    <property type="entry name" value="PROKAR_LIPOPROTEIN"/>
    <property type="match status" value="1"/>
</dbReference>
<keyword evidence="1" id="KW-0732">Signal</keyword>
<dbReference type="PROSITE" id="PS50933">
    <property type="entry name" value="CHRD"/>
    <property type="match status" value="1"/>
</dbReference>